<gene>
    <name evidence="1" type="ORF">AAA799P11_01506</name>
</gene>
<comment type="caution">
    <text evidence="1">The sequence shown here is derived from an EMBL/GenBank/DDBJ whole genome shotgun (WGS) entry which is preliminary data.</text>
</comment>
<keyword evidence="1" id="KW-0378">Hydrolase</keyword>
<protein>
    <submittedName>
        <fullName evidence="1">V-type H+-transporting ATPase subunit C protein</fullName>
        <ecNumber evidence="1">3.6.3.14</ecNumber>
    </submittedName>
</protein>
<name>A0A087RPL1_9ARCH</name>
<sequence length="38" mass="4209">GITKLTGFEVRNLAAIAYAVEQKIPTETTMSKLILEEE</sequence>
<feature type="non-terminal residue" evidence="1">
    <location>
        <position position="1"/>
    </location>
</feature>
<organism evidence="1 2">
    <name type="scientific">Marine Group I thaumarchaeote SCGC AAA799-P11</name>
    <dbReference type="NCBI Taxonomy" id="1502295"/>
    <lineage>
        <taxon>Archaea</taxon>
        <taxon>Nitrososphaerota</taxon>
        <taxon>Marine Group I</taxon>
    </lineage>
</organism>
<evidence type="ECO:0000313" key="2">
    <source>
        <dbReference type="Proteomes" id="UP000029387"/>
    </source>
</evidence>
<keyword evidence="2" id="KW-1185">Reference proteome</keyword>
<dbReference type="AlphaFoldDB" id="A0A087RPL1"/>
<reference evidence="1 2" key="1">
    <citation type="submission" date="2014-06" db="EMBL/GenBank/DDBJ databases">
        <authorList>
            <person name="Ngugi D.K."/>
            <person name="Blom J."/>
            <person name="Alam I."/>
            <person name="Rashid M."/>
            <person name="Baalawi W."/>
            <person name="Zhang G."/>
            <person name="Hikmawan T."/>
            <person name="Guan Y."/>
            <person name="Antunes A."/>
            <person name="Siam R."/>
            <person name="El-Dorry H."/>
            <person name="Bajic V."/>
            <person name="Stingl U."/>
        </authorList>
    </citation>
    <scope>NUCLEOTIDE SEQUENCE [LARGE SCALE GENOMIC DNA]</scope>
    <source>
        <strain evidence="1">SCGC AAA799-P11</strain>
    </source>
</reference>
<dbReference type="Proteomes" id="UP000029387">
    <property type="component" value="Unassembled WGS sequence"/>
</dbReference>
<dbReference type="EC" id="3.6.3.14" evidence="1"/>
<dbReference type="EMBL" id="JOSZ01000089">
    <property type="protein sequence ID" value="KFM15415.1"/>
    <property type="molecule type" value="Genomic_DNA"/>
</dbReference>
<proteinExistence type="predicted"/>
<dbReference type="GO" id="GO:0016787">
    <property type="term" value="F:hydrolase activity"/>
    <property type="evidence" value="ECO:0007669"/>
    <property type="project" value="UniProtKB-KW"/>
</dbReference>
<accession>A0A087RPL1</accession>
<evidence type="ECO:0000313" key="1">
    <source>
        <dbReference type="EMBL" id="KFM15415.1"/>
    </source>
</evidence>